<dbReference type="Pfam" id="PF05253">
    <property type="entry name" value="zf-U11-48K"/>
    <property type="match status" value="1"/>
</dbReference>
<dbReference type="InterPro" id="IPR022776">
    <property type="entry name" value="TRM13/UPF0224_CHHC_Znf_dom"/>
</dbReference>
<name>A0A8S1QWE2_9CILI</name>
<evidence type="ECO:0000313" key="8">
    <source>
        <dbReference type="Proteomes" id="UP000692954"/>
    </source>
</evidence>
<organism evidence="7 8">
    <name type="scientific">Paramecium sonneborni</name>
    <dbReference type="NCBI Taxonomy" id="65129"/>
    <lineage>
        <taxon>Eukaryota</taxon>
        <taxon>Sar</taxon>
        <taxon>Alveolata</taxon>
        <taxon>Ciliophora</taxon>
        <taxon>Intramacronucleata</taxon>
        <taxon>Oligohymenophorea</taxon>
        <taxon>Peniculida</taxon>
        <taxon>Parameciidae</taxon>
        <taxon>Paramecium</taxon>
    </lineage>
</organism>
<dbReference type="Proteomes" id="UP000692954">
    <property type="component" value="Unassembled WGS sequence"/>
</dbReference>
<reference evidence="7" key="1">
    <citation type="submission" date="2021-01" db="EMBL/GenBank/DDBJ databases">
        <authorList>
            <consortium name="Genoscope - CEA"/>
            <person name="William W."/>
        </authorList>
    </citation>
    <scope>NUCLEOTIDE SEQUENCE</scope>
</reference>
<dbReference type="AlphaFoldDB" id="A0A8S1QWE2"/>
<proteinExistence type="predicted"/>
<feature type="region of interest" description="Disordered" evidence="5">
    <location>
        <begin position="125"/>
        <end position="204"/>
    </location>
</feature>
<feature type="compositionally biased region" description="Polar residues" evidence="5">
    <location>
        <begin position="169"/>
        <end position="179"/>
    </location>
</feature>
<comment type="caution">
    <text evidence="7">The sequence shown here is derived from an EMBL/GenBank/DDBJ whole genome shotgun (WGS) entry which is preliminary data.</text>
</comment>
<dbReference type="OrthoDB" id="10069248at2759"/>
<evidence type="ECO:0000256" key="1">
    <source>
        <dbReference type="ARBA" id="ARBA00022723"/>
    </source>
</evidence>
<dbReference type="EMBL" id="CAJJDN010000123">
    <property type="protein sequence ID" value="CAD8119839.1"/>
    <property type="molecule type" value="Genomic_DNA"/>
</dbReference>
<gene>
    <name evidence="7" type="ORF">PSON_ATCC_30995.1.T1230026</name>
</gene>
<keyword evidence="4" id="KW-0175">Coiled coil</keyword>
<feature type="compositionally biased region" description="Basic residues" evidence="5">
    <location>
        <begin position="127"/>
        <end position="136"/>
    </location>
</feature>
<accession>A0A8S1QWE2</accession>
<evidence type="ECO:0000256" key="5">
    <source>
        <dbReference type="SAM" id="MobiDB-lite"/>
    </source>
</evidence>
<evidence type="ECO:0000256" key="2">
    <source>
        <dbReference type="ARBA" id="ARBA00022771"/>
    </source>
</evidence>
<keyword evidence="2" id="KW-0863">Zinc-finger</keyword>
<keyword evidence="1" id="KW-0479">Metal-binding</keyword>
<evidence type="ECO:0000313" key="7">
    <source>
        <dbReference type="EMBL" id="CAD8119839.1"/>
    </source>
</evidence>
<keyword evidence="8" id="KW-1185">Reference proteome</keyword>
<dbReference type="GO" id="GO:0008270">
    <property type="term" value="F:zinc ion binding"/>
    <property type="evidence" value="ECO:0007669"/>
    <property type="project" value="UniProtKB-KW"/>
</dbReference>
<dbReference type="PROSITE" id="PS51800">
    <property type="entry name" value="ZF_CHHC_U11_48K"/>
    <property type="match status" value="1"/>
</dbReference>
<keyword evidence="3" id="KW-0862">Zinc</keyword>
<feature type="coiled-coil region" evidence="4">
    <location>
        <begin position="83"/>
        <end position="111"/>
    </location>
</feature>
<feature type="domain" description="CHHC U11-48K-type" evidence="6">
    <location>
        <begin position="47"/>
        <end position="74"/>
    </location>
</feature>
<sequence length="204" mass="24248">MSFKTGDERYDFQVKCPYNPSHQMPNSKLFYHISQGCQDKARLEHLYEHCPYNFLHVILKANMDNHLRQCSDAKSNTQEGNLMAEMQQVIKEQQKEQRKAQKQLKQQQQQQQSIVQVPGVIITEQPKKKKRVRNKKKKEEPQNQKSEMPVWGESSDEEKNEVQEVCEQFAQQQINQVKNNESDDEWDYVPLKQKGRNLRTKEKE</sequence>
<evidence type="ECO:0000256" key="4">
    <source>
        <dbReference type="SAM" id="Coils"/>
    </source>
</evidence>
<evidence type="ECO:0000256" key="3">
    <source>
        <dbReference type="ARBA" id="ARBA00022833"/>
    </source>
</evidence>
<evidence type="ECO:0000259" key="6">
    <source>
        <dbReference type="PROSITE" id="PS51800"/>
    </source>
</evidence>
<protein>
    <recommendedName>
        <fullName evidence="6">CHHC U11-48K-type domain-containing protein</fullName>
    </recommendedName>
</protein>